<dbReference type="Gene3D" id="3.40.50.10710">
    <property type="entry name" value="Metallo-hydrolase/oxidoreductase"/>
    <property type="match status" value="1"/>
</dbReference>
<dbReference type="GO" id="GO:0006396">
    <property type="term" value="P:RNA processing"/>
    <property type="evidence" value="ECO:0007669"/>
    <property type="project" value="InterPro"/>
</dbReference>
<evidence type="ECO:0000256" key="4">
    <source>
        <dbReference type="ARBA" id="ARBA00022759"/>
    </source>
</evidence>
<keyword evidence="4" id="KW-0255">Endonuclease</keyword>
<evidence type="ECO:0000259" key="9">
    <source>
        <dbReference type="SMART" id="SM00849"/>
    </source>
</evidence>
<accession>E6PFQ6</accession>
<evidence type="ECO:0000256" key="2">
    <source>
        <dbReference type="ARBA" id="ARBA00022722"/>
    </source>
</evidence>
<dbReference type="PANTHER" id="PTHR43694:SF1">
    <property type="entry name" value="RIBONUCLEASE J"/>
    <property type="match status" value="1"/>
</dbReference>
<keyword evidence="1" id="KW-0963">Cytoplasm</keyword>
<dbReference type="InterPro" id="IPR042173">
    <property type="entry name" value="RNase_J_2"/>
</dbReference>
<dbReference type="Pfam" id="PF07521">
    <property type="entry name" value="RMMBL"/>
    <property type="match status" value="1"/>
</dbReference>
<evidence type="ECO:0000256" key="1">
    <source>
        <dbReference type="ARBA" id="ARBA00022490"/>
    </source>
</evidence>
<dbReference type="CDD" id="cd07714">
    <property type="entry name" value="RNaseJ_MBL-fold"/>
    <property type="match status" value="1"/>
</dbReference>
<reference evidence="10" key="1">
    <citation type="submission" date="2009-10" db="EMBL/GenBank/DDBJ databases">
        <title>Diversity of trophic interactions inside an arsenic-rich microbial ecosystem.</title>
        <authorList>
            <person name="Bertin P.N."/>
            <person name="Heinrich-Salmeron A."/>
            <person name="Pelletier E."/>
            <person name="Goulhen-Chollet F."/>
            <person name="Arsene-Ploetze F."/>
            <person name="Gallien S."/>
            <person name="Calteau A."/>
            <person name="Vallenet D."/>
            <person name="Casiot C."/>
            <person name="Chane-Woon-Ming B."/>
            <person name="Giloteaux L."/>
            <person name="Barakat M."/>
            <person name="Bonnefoy V."/>
            <person name="Bruneel O."/>
            <person name="Chandler M."/>
            <person name="Cleiss J."/>
            <person name="Duran R."/>
            <person name="Elbaz-Poulichet F."/>
            <person name="Fonknechten N."/>
            <person name="Lauga B."/>
            <person name="Mornico D."/>
            <person name="Ortet P."/>
            <person name="Schaeffer C."/>
            <person name="Siguier P."/>
            <person name="Alexander Thil Smith A."/>
            <person name="Van Dorsselaer A."/>
            <person name="Weissenbach J."/>
            <person name="Medigue C."/>
            <person name="Le Paslier D."/>
        </authorList>
    </citation>
    <scope>NUCLEOTIDE SEQUENCE</scope>
</reference>
<proteinExistence type="inferred from homology"/>
<name>E6PFQ6_9ZZZZ</name>
<dbReference type="PROSITE" id="PS01292">
    <property type="entry name" value="UPF0036"/>
    <property type="match status" value="1"/>
</dbReference>
<dbReference type="SMART" id="SM00849">
    <property type="entry name" value="Lactamase_B"/>
    <property type="match status" value="1"/>
</dbReference>
<dbReference type="Pfam" id="PF22505">
    <property type="entry name" value="RNase_J_b_CASP"/>
    <property type="match status" value="1"/>
</dbReference>
<evidence type="ECO:0000256" key="5">
    <source>
        <dbReference type="ARBA" id="ARBA00022801"/>
    </source>
</evidence>
<dbReference type="GO" id="GO:0004521">
    <property type="term" value="F:RNA endonuclease activity"/>
    <property type="evidence" value="ECO:0007669"/>
    <property type="project" value="InterPro"/>
</dbReference>
<dbReference type="GO" id="GO:0004534">
    <property type="term" value="F:5'-3' RNA exonuclease activity"/>
    <property type="evidence" value="ECO:0007669"/>
    <property type="project" value="InterPro"/>
</dbReference>
<feature type="domain" description="Metallo-beta-lactamase" evidence="9">
    <location>
        <begin position="29"/>
        <end position="224"/>
    </location>
</feature>
<evidence type="ECO:0000313" key="10">
    <source>
        <dbReference type="EMBL" id="CBH75293.1"/>
    </source>
</evidence>
<keyword evidence="5" id="KW-0378">Hydrolase</keyword>
<comment type="caution">
    <text evidence="10">The sequence shown here is derived from an EMBL/GenBank/DDBJ whole genome shotgun (WGS) entry which is preliminary data.</text>
</comment>
<evidence type="ECO:0000256" key="7">
    <source>
        <dbReference type="ARBA" id="ARBA00022839"/>
    </source>
</evidence>
<protein>
    <submittedName>
        <fullName evidence="10">Ribonuclease J1</fullName>
    </submittedName>
</protein>
<dbReference type="GO" id="GO:0003723">
    <property type="term" value="F:RNA binding"/>
    <property type="evidence" value="ECO:0007669"/>
    <property type="project" value="UniProtKB-KW"/>
</dbReference>
<dbReference type="Gene3D" id="3.10.20.580">
    <property type="match status" value="1"/>
</dbReference>
<keyword evidence="7" id="KW-0269">Exonuclease</keyword>
<keyword evidence="8" id="KW-0694">RNA-binding</keyword>
<dbReference type="Pfam" id="PF00753">
    <property type="entry name" value="Lactamase_B"/>
    <property type="match status" value="1"/>
</dbReference>
<dbReference type="InterPro" id="IPR001587">
    <property type="entry name" value="RNase_J_CS"/>
</dbReference>
<dbReference type="InterPro" id="IPR041636">
    <property type="entry name" value="RNase_J_C"/>
</dbReference>
<dbReference type="EMBL" id="CABL01000008">
    <property type="protein sequence ID" value="CBH75293.1"/>
    <property type="molecule type" value="Genomic_DNA"/>
</dbReference>
<dbReference type="InterPro" id="IPR004613">
    <property type="entry name" value="RNase_J"/>
</dbReference>
<keyword evidence="3" id="KW-0479">Metal-binding</keyword>
<gene>
    <name evidence="10" type="primary">rnjA</name>
    <name evidence="10" type="ORF">CARN1_1310</name>
</gene>
<dbReference type="Pfam" id="PF17770">
    <property type="entry name" value="RNase_J_C"/>
    <property type="match status" value="1"/>
</dbReference>
<dbReference type="HAMAP" id="MF_01491">
    <property type="entry name" value="RNase_J_bact"/>
    <property type="match status" value="1"/>
</dbReference>
<evidence type="ECO:0000256" key="3">
    <source>
        <dbReference type="ARBA" id="ARBA00022723"/>
    </source>
</evidence>
<keyword evidence="6" id="KW-0862">Zinc</keyword>
<dbReference type="AlphaFoldDB" id="E6PFQ6"/>
<dbReference type="InterPro" id="IPR055132">
    <property type="entry name" value="RNase_J_b_CASP"/>
</dbReference>
<dbReference type="InterPro" id="IPR001279">
    <property type="entry name" value="Metallo-B-lactamas"/>
</dbReference>
<organism evidence="10">
    <name type="scientific">mine drainage metagenome</name>
    <dbReference type="NCBI Taxonomy" id="410659"/>
    <lineage>
        <taxon>unclassified sequences</taxon>
        <taxon>metagenomes</taxon>
        <taxon>ecological metagenomes</taxon>
    </lineage>
</organism>
<keyword evidence="2" id="KW-0540">Nuclease</keyword>
<dbReference type="GO" id="GO:0008270">
    <property type="term" value="F:zinc ion binding"/>
    <property type="evidence" value="ECO:0007669"/>
    <property type="project" value="InterPro"/>
</dbReference>
<dbReference type="SUPFAM" id="SSF56281">
    <property type="entry name" value="Metallo-hydrolase/oxidoreductase"/>
    <property type="match status" value="1"/>
</dbReference>
<evidence type="ECO:0000256" key="8">
    <source>
        <dbReference type="ARBA" id="ARBA00022884"/>
    </source>
</evidence>
<dbReference type="InterPro" id="IPR036866">
    <property type="entry name" value="RibonucZ/Hydroxyglut_hydro"/>
</dbReference>
<dbReference type="InterPro" id="IPR030854">
    <property type="entry name" value="RNase_J_bac"/>
</dbReference>
<sequence length="564" mass="61764">MKTQSISVPKAPKEPFVRIVPLGGCGEIGRNMTVIETNDDLVVVDCGLMFPDEEMFGVDIVINDFSYVRERVHKLRAVLVTHGHEDHIGGIPYFLREFPNTPIVGTAITGALIKAKSREHKLGEMPLVAVAPGDRVRYGEIEAEFVHINHSVAGACSLAIRTPSGTIFHTGDFKFDQTPIDGRPADFAALARIGEEGVLCMLADSTNAERPGHTQSERVVGEAFTTIFSKATGRILIVSFASNVPRIQQAIDHAEKFGRKIAFLGRSMNNVLHFAREHGHLRIPPDILVKIEDVGNLRADQIVVMTTGSQGEPMSGLSRMSVRDHPKFAIDPGDTIVISATPIPGNEKSVYRTINNLYRLGATVIHGNEGRAHVSGHASQEELLLMLNLIRPEYFIPVHGEYRMLVTHGRLATKTGVHPESVFVIENGDIVEFTAEYGDKIGKTYGGMVLVDGTGLGEMGEAVLRDRKMLSHDGIVTAVVAIDAEEVQTIGVPDIVTRGAFYEPESEELIEHLRSHLSAMLATLSSDALRDTNSVREHVRATLAKEIFSRTRRRPVIVPIVIEA</sequence>
<evidence type="ECO:0000256" key="6">
    <source>
        <dbReference type="ARBA" id="ARBA00022833"/>
    </source>
</evidence>
<dbReference type="PANTHER" id="PTHR43694">
    <property type="entry name" value="RIBONUCLEASE J"/>
    <property type="match status" value="1"/>
</dbReference>
<dbReference type="InterPro" id="IPR011108">
    <property type="entry name" value="RMMBL"/>
</dbReference>
<dbReference type="NCBIfam" id="TIGR00649">
    <property type="entry name" value="MG423"/>
    <property type="match status" value="1"/>
</dbReference>
<dbReference type="PIRSF" id="PIRSF004803">
    <property type="entry name" value="RnjA"/>
    <property type="match status" value="1"/>
</dbReference>
<dbReference type="Gene3D" id="3.60.15.10">
    <property type="entry name" value="Ribonuclease Z/Hydroxyacylglutathione hydrolase-like"/>
    <property type="match status" value="1"/>
</dbReference>